<dbReference type="Proteomes" id="UP000596661">
    <property type="component" value="Unassembled WGS sequence"/>
</dbReference>
<organism evidence="3 4">
    <name type="scientific">Cannabis sativa</name>
    <name type="common">Hemp</name>
    <name type="synonym">Marijuana</name>
    <dbReference type="NCBI Taxonomy" id="3483"/>
    <lineage>
        <taxon>Eukaryota</taxon>
        <taxon>Viridiplantae</taxon>
        <taxon>Streptophyta</taxon>
        <taxon>Embryophyta</taxon>
        <taxon>Tracheophyta</taxon>
        <taxon>Spermatophyta</taxon>
        <taxon>Magnoliopsida</taxon>
        <taxon>eudicotyledons</taxon>
        <taxon>Gunneridae</taxon>
        <taxon>Pentapetalae</taxon>
        <taxon>rosids</taxon>
        <taxon>fabids</taxon>
        <taxon>Rosales</taxon>
        <taxon>Cannabaceae</taxon>
        <taxon>Cannabis</taxon>
    </lineage>
</organism>
<dbReference type="EMBL" id="UZAU01000821">
    <property type="status" value="NOT_ANNOTATED_CDS"/>
    <property type="molecule type" value="Genomic_DNA"/>
</dbReference>
<evidence type="ECO:0000256" key="1">
    <source>
        <dbReference type="SAM" id="MobiDB-lite"/>
    </source>
</evidence>
<feature type="chain" id="PRO_5031342426" description="Glycine-rich protein" evidence="2">
    <location>
        <begin position="27"/>
        <end position="76"/>
    </location>
</feature>
<keyword evidence="2" id="KW-0732">Signal</keyword>
<feature type="compositionally biased region" description="Basic residues" evidence="1">
    <location>
        <begin position="49"/>
        <end position="58"/>
    </location>
</feature>
<feature type="region of interest" description="Disordered" evidence="1">
    <location>
        <begin position="46"/>
        <end position="76"/>
    </location>
</feature>
<protein>
    <recommendedName>
        <fullName evidence="5">Glycine-rich protein</fullName>
    </recommendedName>
</protein>
<evidence type="ECO:0000313" key="4">
    <source>
        <dbReference type="Proteomes" id="UP000596661"/>
    </source>
</evidence>
<proteinExistence type="predicted"/>
<sequence length="76" mass="8137">MGTSKWVSLSLLVLFTGLHLSSYTLADHDNNKVEKARFRDDDCQWGRRGPCRGRRGPRGPRFGSGSGSGSGGGGGR</sequence>
<evidence type="ECO:0000313" key="3">
    <source>
        <dbReference type="EnsemblPlants" id="cds.evm.model.10.1458"/>
    </source>
</evidence>
<dbReference type="EnsemblPlants" id="evm.model.10.1458">
    <property type="protein sequence ID" value="cds.evm.model.10.1458"/>
    <property type="gene ID" value="evm.TU.10.1458"/>
</dbReference>
<dbReference type="Gramene" id="evm.model.10.1458">
    <property type="protein sequence ID" value="cds.evm.model.10.1458"/>
    <property type="gene ID" value="evm.TU.10.1458"/>
</dbReference>
<reference evidence="3" key="1">
    <citation type="submission" date="2021-03" db="UniProtKB">
        <authorList>
            <consortium name="EnsemblPlants"/>
        </authorList>
    </citation>
    <scope>IDENTIFICATION</scope>
</reference>
<feature type="compositionally biased region" description="Gly residues" evidence="1">
    <location>
        <begin position="62"/>
        <end position="76"/>
    </location>
</feature>
<name>A0A803QJS8_CANSA</name>
<accession>A0A803QJS8</accession>
<dbReference type="AlphaFoldDB" id="A0A803QJS8"/>
<keyword evidence="4" id="KW-1185">Reference proteome</keyword>
<feature type="signal peptide" evidence="2">
    <location>
        <begin position="1"/>
        <end position="26"/>
    </location>
</feature>
<evidence type="ECO:0000256" key="2">
    <source>
        <dbReference type="SAM" id="SignalP"/>
    </source>
</evidence>
<evidence type="ECO:0008006" key="5">
    <source>
        <dbReference type="Google" id="ProtNLM"/>
    </source>
</evidence>